<keyword evidence="6 7" id="KW-0472">Membrane</keyword>
<feature type="transmembrane region" description="Helical" evidence="7">
    <location>
        <begin position="83"/>
        <end position="106"/>
    </location>
</feature>
<keyword evidence="5 7" id="KW-1133">Transmembrane helix</keyword>
<feature type="transmembrane region" description="Helical" evidence="7">
    <location>
        <begin position="118"/>
        <end position="139"/>
    </location>
</feature>
<dbReference type="EMBL" id="BMYK01000005">
    <property type="protein sequence ID" value="GHC79653.1"/>
    <property type="molecule type" value="Genomic_DNA"/>
</dbReference>
<feature type="transmembrane region" description="Helical" evidence="7">
    <location>
        <begin position="361"/>
        <end position="387"/>
    </location>
</feature>
<organism evidence="8 9">
    <name type="scientific">Pseudorhodoferax aquiterrae</name>
    <dbReference type="NCBI Taxonomy" id="747304"/>
    <lineage>
        <taxon>Bacteria</taxon>
        <taxon>Pseudomonadati</taxon>
        <taxon>Pseudomonadota</taxon>
        <taxon>Betaproteobacteria</taxon>
        <taxon>Burkholderiales</taxon>
        <taxon>Comamonadaceae</taxon>
    </lineage>
</organism>
<evidence type="ECO:0000256" key="1">
    <source>
        <dbReference type="ARBA" id="ARBA00004651"/>
    </source>
</evidence>
<dbReference type="CDD" id="cd13127">
    <property type="entry name" value="MATE_tuaB_like"/>
    <property type="match status" value="1"/>
</dbReference>
<dbReference type="PANTHER" id="PTHR30250:SF10">
    <property type="entry name" value="LIPOPOLYSACCHARIDE BIOSYNTHESIS PROTEIN WZXC"/>
    <property type="match status" value="1"/>
</dbReference>
<evidence type="ECO:0000256" key="5">
    <source>
        <dbReference type="ARBA" id="ARBA00022989"/>
    </source>
</evidence>
<keyword evidence="4 7" id="KW-0812">Transmembrane</keyword>
<feature type="transmembrane region" description="Helical" evidence="7">
    <location>
        <begin position="47"/>
        <end position="71"/>
    </location>
</feature>
<feature type="transmembrane region" description="Helical" evidence="7">
    <location>
        <begin position="284"/>
        <end position="309"/>
    </location>
</feature>
<comment type="caution">
    <text evidence="8">The sequence shown here is derived from an EMBL/GenBank/DDBJ whole genome shotgun (WGS) entry which is preliminary data.</text>
</comment>
<feature type="transmembrane region" description="Helical" evidence="7">
    <location>
        <begin position="418"/>
        <end position="436"/>
    </location>
</feature>
<evidence type="ECO:0000256" key="3">
    <source>
        <dbReference type="ARBA" id="ARBA00022475"/>
    </source>
</evidence>
<dbReference type="PANTHER" id="PTHR30250">
    <property type="entry name" value="PST FAMILY PREDICTED COLANIC ACID TRANSPORTER"/>
    <property type="match status" value="1"/>
</dbReference>
<feature type="transmembrane region" description="Helical" evidence="7">
    <location>
        <begin position="234"/>
        <end position="250"/>
    </location>
</feature>
<dbReference type="Pfam" id="PF13440">
    <property type="entry name" value="Polysacc_synt_3"/>
    <property type="match status" value="1"/>
</dbReference>
<comment type="similarity">
    <text evidence="2">Belongs to the polysaccharide synthase family.</text>
</comment>
<feature type="transmembrane region" description="Helical" evidence="7">
    <location>
        <begin position="448"/>
        <end position="470"/>
    </location>
</feature>
<evidence type="ECO:0000313" key="8">
    <source>
        <dbReference type="EMBL" id="GHC79653.1"/>
    </source>
</evidence>
<name>A0ABQ3G0F0_9BURK</name>
<feature type="transmembrane region" description="Helical" evidence="7">
    <location>
        <begin position="151"/>
        <end position="168"/>
    </location>
</feature>
<evidence type="ECO:0008006" key="10">
    <source>
        <dbReference type="Google" id="ProtNLM"/>
    </source>
</evidence>
<feature type="transmembrane region" description="Helical" evidence="7">
    <location>
        <begin position="174"/>
        <end position="193"/>
    </location>
</feature>
<accession>A0ABQ3G0F0</accession>
<proteinExistence type="inferred from homology"/>
<dbReference type="InterPro" id="IPR050833">
    <property type="entry name" value="Poly_Biosynth_Transport"/>
</dbReference>
<dbReference type="RefSeq" id="WP_189686882.1">
    <property type="nucleotide sequence ID" value="NZ_BMYK01000005.1"/>
</dbReference>
<reference evidence="9" key="1">
    <citation type="journal article" date="2019" name="Int. J. Syst. Evol. Microbiol.">
        <title>The Global Catalogue of Microorganisms (GCM) 10K type strain sequencing project: providing services to taxonomists for standard genome sequencing and annotation.</title>
        <authorList>
            <consortium name="The Broad Institute Genomics Platform"/>
            <consortium name="The Broad Institute Genome Sequencing Center for Infectious Disease"/>
            <person name="Wu L."/>
            <person name="Ma J."/>
        </authorList>
    </citation>
    <scope>NUCLEOTIDE SEQUENCE [LARGE SCALE GENOMIC DNA]</scope>
    <source>
        <strain evidence="9">KCTC 23314</strain>
    </source>
</reference>
<dbReference type="Proteomes" id="UP000626210">
    <property type="component" value="Unassembled WGS sequence"/>
</dbReference>
<gene>
    <name evidence="8" type="ORF">GCM10007320_20720</name>
</gene>
<sequence length="495" mass="53301">MSRNTELSGQVARGMLWVAIEKWGTRLMSLAVFSILGRLLTPAEFGLAALAMSISAILAVFVENGMAQALVQKKEVDEEEIHSAFWTSLAIAVGLYLLLVLCAPLLAQLFKQPQLESIIPVSALVLPIAAFSSVPAAFLERTFNFSKLARRQLGGALVGTAVAVYLALTGEGVWAIVMQPVAASAAGAMILWFSAKWHPRLVYSVRAIRGMWKFSAQVVGIELLNTVQANIDKLLIGAFFPPAALGYYYVGQRILNIVMDVISSTLAKVSLTTFSRLQEQHARLMHYFLTLTFASATLAVAIFSVLVVFGHPLIELFFGTGWGASVPLMAMMAPSAMLASVTLFDKSLLLATGNGTASLKVAVAQVVFGTVVLVAAIPFGVTAVAAARSVRQIAFWPVRIITLHKNARLPYVTYLKQFAGPALAGIAVPLVGYGLQQTPWANAPFSTVTFLLPAIGLTFACYALVIWLAARHQVRQISTTLKEIWLKRRGAAALP</sequence>
<feature type="transmembrane region" description="Helical" evidence="7">
    <location>
        <begin position="316"/>
        <end position="341"/>
    </location>
</feature>
<evidence type="ECO:0000256" key="2">
    <source>
        <dbReference type="ARBA" id="ARBA00007430"/>
    </source>
</evidence>
<protein>
    <recommendedName>
        <fullName evidence="10">Lipopolysaccharide biosynthesis protein</fullName>
    </recommendedName>
</protein>
<evidence type="ECO:0000256" key="4">
    <source>
        <dbReference type="ARBA" id="ARBA00022692"/>
    </source>
</evidence>
<evidence type="ECO:0000256" key="7">
    <source>
        <dbReference type="SAM" id="Phobius"/>
    </source>
</evidence>
<keyword evidence="3" id="KW-1003">Cell membrane</keyword>
<evidence type="ECO:0000313" key="9">
    <source>
        <dbReference type="Proteomes" id="UP000626210"/>
    </source>
</evidence>
<comment type="subcellular location">
    <subcellularLocation>
        <location evidence="1">Cell membrane</location>
        <topology evidence="1">Multi-pass membrane protein</topology>
    </subcellularLocation>
</comment>
<keyword evidence="9" id="KW-1185">Reference proteome</keyword>
<evidence type="ECO:0000256" key="6">
    <source>
        <dbReference type="ARBA" id="ARBA00023136"/>
    </source>
</evidence>